<dbReference type="EMBL" id="JASORJ010000025">
    <property type="protein sequence ID" value="MDK7357766.1"/>
    <property type="molecule type" value="Genomic_DNA"/>
</dbReference>
<organism evidence="2 3">
    <name type="scientific">Veillonella atypica</name>
    <dbReference type="NCBI Taxonomy" id="39777"/>
    <lineage>
        <taxon>Bacteria</taxon>
        <taxon>Bacillati</taxon>
        <taxon>Bacillota</taxon>
        <taxon>Negativicutes</taxon>
        <taxon>Veillonellales</taxon>
        <taxon>Veillonellaceae</taxon>
        <taxon>Veillonella</taxon>
    </lineage>
</organism>
<accession>A0A3A6WEH8</accession>
<dbReference type="InterPro" id="IPR014942">
    <property type="entry name" value="AbiEii"/>
</dbReference>
<reference evidence="1" key="2">
    <citation type="submission" date="2023-05" db="EMBL/GenBank/DDBJ databases">
        <title>Cataloging the Phylogenetic Diversity of Human Bladder Bacteria.</title>
        <authorList>
            <person name="Du J."/>
        </authorList>
    </citation>
    <scope>NUCLEOTIDE SEQUENCE</scope>
    <source>
        <strain evidence="1">UMB10101</strain>
    </source>
</reference>
<proteinExistence type="predicted"/>
<dbReference type="Gene3D" id="3.10.450.620">
    <property type="entry name" value="JHP933, nucleotidyltransferase-like core domain"/>
    <property type="match status" value="1"/>
</dbReference>
<reference evidence="2 3" key="1">
    <citation type="submission" date="2018-09" db="EMBL/GenBank/DDBJ databases">
        <title>Genome sequence of Veillonella atypica isolated from periodontal Korean patients.</title>
        <authorList>
            <person name="Lee J.-H."/>
            <person name="Moon J.-H."/>
            <person name="Shin S.-Y."/>
        </authorList>
    </citation>
    <scope>NUCLEOTIDE SEQUENCE [LARGE SCALE GENOMIC DNA]</scope>
    <source>
        <strain evidence="2 3">KHUD_V1</strain>
    </source>
</reference>
<dbReference type="Pfam" id="PF08843">
    <property type="entry name" value="AbiEii"/>
    <property type="match status" value="1"/>
</dbReference>
<comment type="caution">
    <text evidence="2">The sequence shown here is derived from an EMBL/GenBank/DDBJ whole genome shotgun (WGS) entry which is preliminary data.</text>
</comment>
<dbReference type="EMBL" id="QXZZ01000016">
    <property type="protein sequence ID" value="RJY50982.1"/>
    <property type="molecule type" value="Genomic_DNA"/>
</dbReference>
<dbReference type="Proteomes" id="UP001236274">
    <property type="component" value="Unassembled WGS sequence"/>
</dbReference>
<dbReference type="RefSeq" id="WP_009660993.1">
    <property type="nucleotide sequence ID" value="NZ_JAPVXU010000012.1"/>
</dbReference>
<evidence type="ECO:0000313" key="2">
    <source>
        <dbReference type="EMBL" id="RJY50982.1"/>
    </source>
</evidence>
<dbReference type="GO" id="GO:0016740">
    <property type="term" value="F:transferase activity"/>
    <property type="evidence" value="ECO:0007669"/>
    <property type="project" value="UniProtKB-KW"/>
</dbReference>
<evidence type="ECO:0000313" key="1">
    <source>
        <dbReference type="EMBL" id="MDK7357766.1"/>
    </source>
</evidence>
<keyword evidence="2" id="KW-0808">Transferase</keyword>
<protein>
    <submittedName>
        <fullName evidence="2">Nucleotidyl transferase AbiEii/AbiGii toxin family protein</fullName>
    </submittedName>
</protein>
<gene>
    <name evidence="2" type="ORF">D2965_03270</name>
    <name evidence="1" type="ORF">QP520_09020</name>
</gene>
<dbReference type="Proteomes" id="UP000277803">
    <property type="component" value="Unassembled WGS sequence"/>
</dbReference>
<dbReference type="AlphaFoldDB" id="A0A3A6WEH8"/>
<evidence type="ECO:0000313" key="3">
    <source>
        <dbReference type="Proteomes" id="UP000277803"/>
    </source>
</evidence>
<sequence>MNKDKLKALCHKLSKESGLPFNMIQTHYFLERILEQISSSSECENFIFKGGFLLSNVIGIRQRSTLDIDFVIRQFPLTEEVLLVKFQSILLNSSSDIKYSIQRIEPIRESDEYGGYRLTILCQLENIRQVIPLDIATGDPITPEAIRYSYKSIFDESEFNICAYNVETMLAEKLQTICERGVFNSRCKDFYDVFMIYSTLNDSIDYKLLHAACVKTFAYRNTSFNKETFEDVLMMLRNDDDLHSSWLRYQKRSPYAVEITFDKTLDVFEQIIDCMGL</sequence>
<name>A0A3A6WEH8_9FIRM</name>